<sequence length="70" mass="7759">MYQGFHLSYAVKVCWSCDFLPLTMCTRAQLLLNLPVTEPSFGRGFLSLSLASVEACFSCVSVLVFSGEMR</sequence>
<protein>
    <submittedName>
        <fullName evidence="2">Uncharacterized protein</fullName>
    </submittedName>
</protein>
<evidence type="ECO:0000256" key="1">
    <source>
        <dbReference type="SAM" id="Phobius"/>
    </source>
</evidence>
<dbReference type="Proteomes" id="UP000828390">
    <property type="component" value="Unassembled WGS sequence"/>
</dbReference>
<gene>
    <name evidence="2" type="ORF">DPMN_093475</name>
</gene>
<evidence type="ECO:0000313" key="3">
    <source>
        <dbReference type="Proteomes" id="UP000828390"/>
    </source>
</evidence>
<accession>A0A9D4L485</accession>
<name>A0A9D4L485_DREPO</name>
<dbReference type="EMBL" id="JAIWYP010000003">
    <property type="protein sequence ID" value="KAH3850998.1"/>
    <property type="molecule type" value="Genomic_DNA"/>
</dbReference>
<keyword evidence="1" id="KW-0472">Membrane</keyword>
<dbReference type="AlphaFoldDB" id="A0A9D4L485"/>
<keyword evidence="1" id="KW-0812">Transmembrane</keyword>
<keyword evidence="3" id="KW-1185">Reference proteome</keyword>
<reference evidence="2" key="1">
    <citation type="journal article" date="2019" name="bioRxiv">
        <title>The Genome of the Zebra Mussel, Dreissena polymorpha: A Resource for Invasive Species Research.</title>
        <authorList>
            <person name="McCartney M.A."/>
            <person name="Auch B."/>
            <person name="Kono T."/>
            <person name="Mallez S."/>
            <person name="Zhang Y."/>
            <person name="Obille A."/>
            <person name="Becker A."/>
            <person name="Abrahante J.E."/>
            <person name="Garbe J."/>
            <person name="Badalamenti J.P."/>
            <person name="Herman A."/>
            <person name="Mangelson H."/>
            <person name="Liachko I."/>
            <person name="Sullivan S."/>
            <person name="Sone E.D."/>
            <person name="Koren S."/>
            <person name="Silverstein K.A.T."/>
            <person name="Beckman K.B."/>
            <person name="Gohl D.M."/>
        </authorList>
    </citation>
    <scope>NUCLEOTIDE SEQUENCE</scope>
    <source>
        <strain evidence="2">Duluth1</strain>
        <tissue evidence="2">Whole animal</tissue>
    </source>
</reference>
<keyword evidence="1" id="KW-1133">Transmembrane helix</keyword>
<organism evidence="2 3">
    <name type="scientific">Dreissena polymorpha</name>
    <name type="common">Zebra mussel</name>
    <name type="synonym">Mytilus polymorpha</name>
    <dbReference type="NCBI Taxonomy" id="45954"/>
    <lineage>
        <taxon>Eukaryota</taxon>
        <taxon>Metazoa</taxon>
        <taxon>Spiralia</taxon>
        <taxon>Lophotrochozoa</taxon>
        <taxon>Mollusca</taxon>
        <taxon>Bivalvia</taxon>
        <taxon>Autobranchia</taxon>
        <taxon>Heteroconchia</taxon>
        <taxon>Euheterodonta</taxon>
        <taxon>Imparidentia</taxon>
        <taxon>Neoheterodontei</taxon>
        <taxon>Myida</taxon>
        <taxon>Dreissenoidea</taxon>
        <taxon>Dreissenidae</taxon>
        <taxon>Dreissena</taxon>
    </lineage>
</organism>
<feature type="transmembrane region" description="Helical" evidence="1">
    <location>
        <begin position="44"/>
        <end position="65"/>
    </location>
</feature>
<proteinExistence type="predicted"/>
<evidence type="ECO:0000313" key="2">
    <source>
        <dbReference type="EMBL" id="KAH3850998.1"/>
    </source>
</evidence>
<comment type="caution">
    <text evidence="2">The sequence shown here is derived from an EMBL/GenBank/DDBJ whole genome shotgun (WGS) entry which is preliminary data.</text>
</comment>
<reference evidence="2" key="2">
    <citation type="submission" date="2020-11" db="EMBL/GenBank/DDBJ databases">
        <authorList>
            <person name="McCartney M.A."/>
            <person name="Auch B."/>
            <person name="Kono T."/>
            <person name="Mallez S."/>
            <person name="Becker A."/>
            <person name="Gohl D.M."/>
            <person name="Silverstein K.A.T."/>
            <person name="Koren S."/>
            <person name="Bechman K.B."/>
            <person name="Herman A."/>
            <person name="Abrahante J.E."/>
            <person name="Garbe J."/>
        </authorList>
    </citation>
    <scope>NUCLEOTIDE SEQUENCE</scope>
    <source>
        <strain evidence="2">Duluth1</strain>
        <tissue evidence="2">Whole animal</tissue>
    </source>
</reference>